<keyword evidence="6" id="KW-0496">Mitochondrion</keyword>
<evidence type="ECO:0000313" key="8">
    <source>
        <dbReference type="Proteomes" id="UP001152795"/>
    </source>
</evidence>
<dbReference type="EMBL" id="CACRXK020003050">
    <property type="protein sequence ID" value="CAB3997214.1"/>
    <property type="molecule type" value="Genomic_DNA"/>
</dbReference>
<proteinExistence type="inferred from homology"/>
<dbReference type="PROSITE" id="PS50005">
    <property type="entry name" value="TPR"/>
    <property type="match status" value="1"/>
</dbReference>
<accession>A0A7D9E0H5</accession>
<dbReference type="InterPro" id="IPR011990">
    <property type="entry name" value="TPR-like_helical_dom_sf"/>
</dbReference>
<comment type="caution">
    <text evidence="7">The sequence shown here is derived from an EMBL/GenBank/DDBJ whole genome shotgun (WGS) entry which is preliminary data.</text>
</comment>
<keyword evidence="5" id="KW-0809">Transit peptide</keyword>
<evidence type="ECO:0000313" key="7">
    <source>
        <dbReference type="EMBL" id="CAB3997214.1"/>
    </source>
</evidence>
<dbReference type="Proteomes" id="UP001152795">
    <property type="component" value="Unassembled WGS sequence"/>
</dbReference>
<dbReference type="OrthoDB" id="5986190at2759"/>
<organism evidence="7 8">
    <name type="scientific">Paramuricea clavata</name>
    <name type="common">Red gorgonian</name>
    <name type="synonym">Violescent sea-whip</name>
    <dbReference type="NCBI Taxonomy" id="317549"/>
    <lineage>
        <taxon>Eukaryota</taxon>
        <taxon>Metazoa</taxon>
        <taxon>Cnidaria</taxon>
        <taxon>Anthozoa</taxon>
        <taxon>Octocorallia</taxon>
        <taxon>Malacalcyonacea</taxon>
        <taxon>Plexauridae</taxon>
        <taxon>Paramuricea</taxon>
    </lineage>
</organism>
<dbReference type="SUPFAM" id="SSF48452">
    <property type="entry name" value="TPR-like"/>
    <property type="match status" value="2"/>
</dbReference>
<gene>
    <name evidence="7" type="ORF">PACLA_8A080609</name>
</gene>
<evidence type="ECO:0000256" key="5">
    <source>
        <dbReference type="ARBA" id="ARBA00022946"/>
    </source>
</evidence>
<name>A0A7D9E0H5_PARCT</name>
<keyword evidence="4" id="KW-0802">TPR repeat</keyword>
<reference evidence="7" key="1">
    <citation type="submission" date="2020-04" db="EMBL/GenBank/DDBJ databases">
        <authorList>
            <person name="Alioto T."/>
            <person name="Alioto T."/>
            <person name="Gomez Garrido J."/>
        </authorList>
    </citation>
    <scope>NUCLEOTIDE SEQUENCE</scope>
    <source>
        <strain evidence="7">A484AB</strain>
    </source>
</reference>
<dbReference type="InterPro" id="IPR019734">
    <property type="entry name" value="TPR_rpt"/>
</dbReference>
<protein>
    <submittedName>
        <fullName evidence="7">Tetratricopeptide repeat 19, mitochondrial isoform X5</fullName>
    </submittedName>
</protein>
<dbReference type="Pfam" id="PF13374">
    <property type="entry name" value="TPR_10"/>
    <property type="match status" value="1"/>
</dbReference>
<comment type="similarity">
    <text evidence="2">Belongs to the TTC19 family.</text>
</comment>
<keyword evidence="8" id="KW-1185">Reference proteome</keyword>
<sequence>MGYGSMANLGYITYISIKNHSFKSSLIGFYKASRSTSTCLKIYKPLRLCNKKIIQFKCGEIAGPDPGKPFWRNERLYHIFSRRSYLTYPRSFIRRKEILVLIFAGISGGVLYGWSKKLENDRRDREMEELDGLIKIAQESHSSGKNEVTVKLYKEALQRVKILIDAEVQSHQRMSTLTTKFVFIIDQIANLLHNLGKLDEAEDYYKQTVQALISHGAKKDDDAVIEISLKLASIYAEQERHELAENGFTWCVNNARRKVNENEKFDMNSAALLGICLESYGKYRISQRDANKAISLFTEALEISRKVFGTKHQQVVLLLNNLAVAYNEAGDTEEARKLFYKTIDLAKEVKSDDLWSFHFNLANVLVQTGKTLL</sequence>
<dbReference type="GO" id="GO:0034551">
    <property type="term" value="P:mitochondrial respiratory chain complex III assembly"/>
    <property type="evidence" value="ECO:0007669"/>
    <property type="project" value="InterPro"/>
</dbReference>
<dbReference type="SMART" id="SM00028">
    <property type="entry name" value="TPR"/>
    <property type="match status" value="4"/>
</dbReference>
<evidence type="ECO:0000256" key="2">
    <source>
        <dbReference type="ARBA" id="ARBA00008219"/>
    </source>
</evidence>
<dbReference type="Pfam" id="PF13424">
    <property type="entry name" value="TPR_12"/>
    <property type="match status" value="1"/>
</dbReference>
<dbReference type="GO" id="GO:0005743">
    <property type="term" value="C:mitochondrial inner membrane"/>
    <property type="evidence" value="ECO:0007669"/>
    <property type="project" value="TreeGrafter"/>
</dbReference>
<dbReference type="Gene3D" id="1.25.40.10">
    <property type="entry name" value="Tetratricopeptide repeat domain"/>
    <property type="match status" value="2"/>
</dbReference>
<comment type="subcellular location">
    <subcellularLocation>
        <location evidence="1">Mitochondrion</location>
    </subcellularLocation>
</comment>
<dbReference type="PANTHER" id="PTHR13143">
    <property type="entry name" value="TETRATRICOPEPTIDE REPEAT PROTEIN 19"/>
    <property type="match status" value="1"/>
</dbReference>
<dbReference type="AlphaFoldDB" id="A0A7D9E0H5"/>
<dbReference type="InterPro" id="IPR040395">
    <property type="entry name" value="TTC19"/>
</dbReference>
<evidence type="ECO:0000256" key="1">
    <source>
        <dbReference type="ARBA" id="ARBA00004173"/>
    </source>
</evidence>
<evidence type="ECO:0000256" key="3">
    <source>
        <dbReference type="ARBA" id="ARBA00022737"/>
    </source>
</evidence>
<dbReference type="PANTHER" id="PTHR13143:SF6">
    <property type="entry name" value="TETRATRICOPEPTIDE REPEAT PROTEIN 19, MITOCHONDRIAL"/>
    <property type="match status" value="1"/>
</dbReference>
<keyword evidence="3" id="KW-0677">Repeat</keyword>
<evidence type="ECO:0000256" key="4">
    <source>
        <dbReference type="ARBA" id="ARBA00022803"/>
    </source>
</evidence>
<evidence type="ECO:0000256" key="6">
    <source>
        <dbReference type="ARBA" id="ARBA00023128"/>
    </source>
</evidence>